<gene>
    <name evidence="2" type="ORF">CCACVL1_22450</name>
</gene>
<feature type="compositionally biased region" description="Polar residues" evidence="1">
    <location>
        <begin position="122"/>
        <end position="139"/>
    </location>
</feature>
<feature type="region of interest" description="Disordered" evidence="1">
    <location>
        <begin position="122"/>
        <end position="217"/>
    </location>
</feature>
<dbReference type="Proteomes" id="UP000188268">
    <property type="component" value="Unassembled WGS sequence"/>
</dbReference>
<protein>
    <submittedName>
        <fullName evidence="2">Uncharacterized protein</fullName>
    </submittedName>
</protein>
<feature type="region of interest" description="Disordered" evidence="1">
    <location>
        <begin position="1"/>
        <end position="55"/>
    </location>
</feature>
<accession>A0A1R3GYS9</accession>
<dbReference type="AlphaFoldDB" id="A0A1R3GYS9"/>
<evidence type="ECO:0000313" key="2">
    <source>
        <dbReference type="EMBL" id="OMO63150.1"/>
    </source>
</evidence>
<name>A0A1R3GYS9_COCAP</name>
<dbReference type="EMBL" id="AWWV01012998">
    <property type="protein sequence ID" value="OMO63150.1"/>
    <property type="molecule type" value="Genomic_DNA"/>
</dbReference>
<sequence>MEASPSGGTPAGRCNRNPAGKRPRNADLESGVETPSFPTMDSGIPTSPVEKTKSFKDACKGSNLSWEEVIGKANYDPPTLDCKNPGKNDWPELSIPPDLFQQACEPWRKTLIVKVLGLCPQKQSQASPSTTQDNPTEDSGNAAMEEEKKEETSRNPSVGPWRTVQRKKGPSPFKKGQLRADSHAHNKAIGTRFSALQREEDSQPTPSKGNTLATKEDFDRVNKAVKSLYINKPSLLLYAAGRKKEKPKSLKDITNVLQKKHSVSTSPAPSFNSGPPHNPLSPAPLYTGLPAGTSSSQPISPSFKFKAKAFNNSLDFSASTLSLTCNDPISFNSIPLHPLSPSPCSVLIPPDPPSPDPPHGLAFEDNCKSSVVDLEEPTVGTTEVGSDKNDKKSPCDDMQLEPIPLSTNDTGNNMQSTGESTQNDEDATMEGVNGLHC</sequence>
<evidence type="ECO:0000313" key="3">
    <source>
        <dbReference type="Proteomes" id="UP000188268"/>
    </source>
</evidence>
<proteinExistence type="predicted"/>
<dbReference type="Gramene" id="OMO63150">
    <property type="protein sequence ID" value="OMO63150"/>
    <property type="gene ID" value="CCACVL1_22450"/>
</dbReference>
<feature type="compositionally biased region" description="Basic and acidic residues" evidence="1">
    <location>
        <begin position="385"/>
        <end position="395"/>
    </location>
</feature>
<feature type="compositionally biased region" description="Polar residues" evidence="1">
    <location>
        <begin position="263"/>
        <end position="275"/>
    </location>
</feature>
<keyword evidence="3" id="KW-1185">Reference proteome</keyword>
<feature type="region of interest" description="Disordered" evidence="1">
    <location>
        <begin position="374"/>
        <end position="437"/>
    </location>
</feature>
<reference evidence="2 3" key="1">
    <citation type="submission" date="2013-09" db="EMBL/GenBank/DDBJ databases">
        <title>Corchorus capsularis genome sequencing.</title>
        <authorList>
            <person name="Alam M."/>
            <person name="Haque M.S."/>
            <person name="Islam M.S."/>
            <person name="Emdad E.M."/>
            <person name="Islam M.M."/>
            <person name="Ahmed B."/>
            <person name="Halim A."/>
            <person name="Hossen Q.M.M."/>
            <person name="Hossain M.Z."/>
            <person name="Ahmed R."/>
            <person name="Khan M.M."/>
            <person name="Islam R."/>
            <person name="Rashid M.M."/>
            <person name="Khan S.A."/>
            <person name="Rahman M.S."/>
            <person name="Alam M."/>
        </authorList>
    </citation>
    <scope>NUCLEOTIDE SEQUENCE [LARGE SCALE GENOMIC DNA]</scope>
    <source>
        <strain evidence="3">cv. CVL-1</strain>
        <tissue evidence="2">Whole seedling</tissue>
    </source>
</reference>
<feature type="region of interest" description="Disordered" evidence="1">
    <location>
        <begin position="259"/>
        <end position="293"/>
    </location>
</feature>
<feature type="compositionally biased region" description="Polar residues" evidence="1">
    <location>
        <begin position="405"/>
        <end position="421"/>
    </location>
</feature>
<organism evidence="2 3">
    <name type="scientific">Corchorus capsularis</name>
    <name type="common">Jute</name>
    <dbReference type="NCBI Taxonomy" id="210143"/>
    <lineage>
        <taxon>Eukaryota</taxon>
        <taxon>Viridiplantae</taxon>
        <taxon>Streptophyta</taxon>
        <taxon>Embryophyta</taxon>
        <taxon>Tracheophyta</taxon>
        <taxon>Spermatophyta</taxon>
        <taxon>Magnoliopsida</taxon>
        <taxon>eudicotyledons</taxon>
        <taxon>Gunneridae</taxon>
        <taxon>Pentapetalae</taxon>
        <taxon>rosids</taxon>
        <taxon>malvids</taxon>
        <taxon>Malvales</taxon>
        <taxon>Malvaceae</taxon>
        <taxon>Grewioideae</taxon>
        <taxon>Apeibeae</taxon>
        <taxon>Corchorus</taxon>
    </lineage>
</organism>
<comment type="caution">
    <text evidence="2">The sequence shown here is derived from an EMBL/GenBank/DDBJ whole genome shotgun (WGS) entry which is preliminary data.</text>
</comment>
<evidence type="ECO:0000256" key="1">
    <source>
        <dbReference type="SAM" id="MobiDB-lite"/>
    </source>
</evidence>
<feature type="compositionally biased region" description="Polar residues" evidence="1">
    <location>
        <begin position="203"/>
        <end position="213"/>
    </location>
</feature>